<evidence type="ECO:0000256" key="2">
    <source>
        <dbReference type="ARBA" id="ARBA00022801"/>
    </source>
</evidence>
<dbReference type="RefSeq" id="WP_194183012.1">
    <property type="nucleotide sequence ID" value="NZ_JADGIK010000005.1"/>
</dbReference>
<dbReference type="EMBL" id="JADGIK010000005">
    <property type="protein sequence ID" value="MBF0597468.1"/>
    <property type="molecule type" value="Genomic_DNA"/>
</dbReference>
<gene>
    <name evidence="4" type="ORF">IM532_08400</name>
</gene>
<organism evidence="4 5">
    <name type="scientific">Faecalibacter rhinopitheci</name>
    <dbReference type="NCBI Taxonomy" id="2779678"/>
    <lineage>
        <taxon>Bacteria</taxon>
        <taxon>Pseudomonadati</taxon>
        <taxon>Bacteroidota</taxon>
        <taxon>Flavobacteriia</taxon>
        <taxon>Flavobacteriales</taxon>
        <taxon>Weeksellaceae</taxon>
        <taxon>Faecalibacter</taxon>
    </lineage>
</organism>
<proteinExistence type="inferred from homology"/>
<dbReference type="GO" id="GO:0016787">
    <property type="term" value="F:hydrolase activity"/>
    <property type="evidence" value="ECO:0007669"/>
    <property type="project" value="UniProtKB-KW"/>
</dbReference>
<dbReference type="SUPFAM" id="SSF53474">
    <property type="entry name" value="alpha/beta-Hydrolases"/>
    <property type="match status" value="1"/>
</dbReference>
<dbReference type="PANTHER" id="PTHR10655:SF17">
    <property type="entry name" value="LYSOPHOSPHOLIPASE-LIKE PROTEIN 1"/>
    <property type="match status" value="1"/>
</dbReference>
<feature type="domain" description="Phospholipase/carboxylesterase/thioesterase" evidence="3">
    <location>
        <begin position="22"/>
        <end position="216"/>
    </location>
</feature>
<dbReference type="InterPro" id="IPR029058">
    <property type="entry name" value="AB_hydrolase_fold"/>
</dbReference>
<evidence type="ECO:0000256" key="1">
    <source>
        <dbReference type="ARBA" id="ARBA00006499"/>
    </source>
</evidence>
<keyword evidence="2" id="KW-0378">Hydrolase</keyword>
<dbReference type="AlphaFoldDB" id="A0A8J7FXI8"/>
<reference evidence="4" key="1">
    <citation type="submission" date="2020-10" db="EMBL/GenBank/DDBJ databases">
        <authorList>
            <person name="Lu T."/>
            <person name="Wang Q."/>
            <person name="Han X."/>
        </authorList>
    </citation>
    <scope>NUCLEOTIDE SEQUENCE</scope>
    <source>
        <strain evidence="4">WQ 117</strain>
    </source>
</reference>
<evidence type="ECO:0000259" key="3">
    <source>
        <dbReference type="Pfam" id="PF02230"/>
    </source>
</evidence>
<sequence length="217" mass="24572">MKELKGIKYIERKPTVATSNPQLFLLIHGYGSHEEDLFGFANDLPESAHIISVRARYDLMYGGYAWYDISFEGKEKHMDSDQALESRDALVEFIDAIVAQENLDSTNVFLAGFSQGAILSYSIALNFPDKVKNVMILSGYPEFKIIGDFNRTKDFSQLNFFISHGNEDAILPVGAARLGKELLDDLDIKNEYHEYRSGHGIIPQNYFDLMAFIKKAL</sequence>
<keyword evidence="5" id="KW-1185">Reference proteome</keyword>
<evidence type="ECO:0000313" key="4">
    <source>
        <dbReference type="EMBL" id="MBF0597468.1"/>
    </source>
</evidence>
<dbReference type="Proteomes" id="UP000608754">
    <property type="component" value="Unassembled WGS sequence"/>
</dbReference>
<dbReference type="Pfam" id="PF02230">
    <property type="entry name" value="Abhydrolase_2"/>
    <property type="match status" value="1"/>
</dbReference>
<evidence type="ECO:0000313" key="5">
    <source>
        <dbReference type="Proteomes" id="UP000608754"/>
    </source>
</evidence>
<dbReference type="PANTHER" id="PTHR10655">
    <property type="entry name" value="LYSOPHOSPHOLIPASE-RELATED"/>
    <property type="match status" value="1"/>
</dbReference>
<comment type="caution">
    <text evidence="4">The sequence shown here is derived from an EMBL/GenBank/DDBJ whole genome shotgun (WGS) entry which is preliminary data.</text>
</comment>
<dbReference type="Gene3D" id="3.40.50.1820">
    <property type="entry name" value="alpha/beta hydrolase"/>
    <property type="match status" value="1"/>
</dbReference>
<accession>A0A8J7FXI8</accession>
<dbReference type="InterPro" id="IPR050565">
    <property type="entry name" value="LYPA1-2/EST-like"/>
</dbReference>
<name>A0A8J7FXI8_9FLAO</name>
<protein>
    <submittedName>
        <fullName evidence="4">Phospholipase</fullName>
    </submittedName>
</protein>
<comment type="similarity">
    <text evidence="1">Belongs to the AB hydrolase superfamily. AB hydrolase 2 family.</text>
</comment>
<dbReference type="InterPro" id="IPR003140">
    <property type="entry name" value="PLipase/COase/thioEstase"/>
</dbReference>